<dbReference type="AlphaFoldDB" id="A0A315AXI3"/>
<accession>A0A315AXI3</accession>
<evidence type="ECO:0000313" key="1">
    <source>
        <dbReference type="EMBL" id="PQQ18926.1"/>
    </source>
</evidence>
<evidence type="ECO:0000313" key="2">
    <source>
        <dbReference type="Proteomes" id="UP000250321"/>
    </source>
</evidence>
<proteinExistence type="predicted"/>
<organism evidence="1 2">
    <name type="scientific">Prunus yedoensis var. nudiflora</name>
    <dbReference type="NCBI Taxonomy" id="2094558"/>
    <lineage>
        <taxon>Eukaryota</taxon>
        <taxon>Viridiplantae</taxon>
        <taxon>Streptophyta</taxon>
        <taxon>Embryophyta</taxon>
        <taxon>Tracheophyta</taxon>
        <taxon>Spermatophyta</taxon>
        <taxon>Magnoliopsida</taxon>
        <taxon>eudicotyledons</taxon>
        <taxon>Gunneridae</taxon>
        <taxon>Pentapetalae</taxon>
        <taxon>rosids</taxon>
        <taxon>fabids</taxon>
        <taxon>Rosales</taxon>
        <taxon>Rosaceae</taxon>
        <taxon>Amygdaloideae</taxon>
        <taxon>Amygdaleae</taxon>
        <taxon>Prunus</taxon>
    </lineage>
</organism>
<dbReference type="Proteomes" id="UP000250321">
    <property type="component" value="Unassembled WGS sequence"/>
</dbReference>
<reference evidence="1 2" key="1">
    <citation type="submission" date="2018-02" db="EMBL/GenBank/DDBJ databases">
        <title>Draft genome of wild Prunus yedoensis var. nudiflora.</title>
        <authorList>
            <person name="Baek S."/>
            <person name="Kim J.-H."/>
            <person name="Choi K."/>
            <person name="Kim G.-B."/>
            <person name="Cho A."/>
            <person name="Jang H."/>
            <person name="Shin C.-H."/>
            <person name="Yu H.-J."/>
            <person name="Mun J.-H."/>
        </authorList>
    </citation>
    <scope>NUCLEOTIDE SEQUENCE [LARGE SCALE GENOMIC DNA]</scope>
    <source>
        <strain evidence="2">cv. Jeju island</strain>
        <tissue evidence="1">Leaf</tissue>
    </source>
</reference>
<dbReference type="EMBL" id="PJQY01000091">
    <property type="protein sequence ID" value="PQQ18926.1"/>
    <property type="molecule type" value="Genomic_DNA"/>
</dbReference>
<sequence>MQPIANIDTSRSSLRRGHKEGSLQQALCLKSPATTDACARHVSQMSSQGQNICAGNERGRDGARGSCWGARGGHGRACGDRFSGCGFKAQRLC</sequence>
<gene>
    <name evidence="1" type="ORF">Pyn_13424</name>
</gene>
<name>A0A315AXI3_PRUYE</name>
<protein>
    <submittedName>
        <fullName evidence="1">Uncharacterized protein</fullName>
    </submittedName>
</protein>
<keyword evidence="2" id="KW-1185">Reference proteome</keyword>
<comment type="caution">
    <text evidence="1">The sequence shown here is derived from an EMBL/GenBank/DDBJ whole genome shotgun (WGS) entry which is preliminary data.</text>
</comment>